<organism evidence="9 10">
    <name type="scientific">Diploscapter pachys</name>
    <dbReference type="NCBI Taxonomy" id="2018661"/>
    <lineage>
        <taxon>Eukaryota</taxon>
        <taxon>Metazoa</taxon>
        <taxon>Ecdysozoa</taxon>
        <taxon>Nematoda</taxon>
        <taxon>Chromadorea</taxon>
        <taxon>Rhabditida</taxon>
        <taxon>Rhabditina</taxon>
        <taxon>Rhabditomorpha</taxon>
        <taxon>Rhabditoidea</taxon>
        <taxon>Rhabditidae</taxon>
        <taxon>Diploscapter</taxon>
    </lineage>
</organism>
<keyword evidence="2" id="KW-0808">Transferase</keyword>
<dbReference type="Gene3D" id="1.10.510.10">
    <property type="entry name" value="Transferase(Phosphotransferase) domain 1"/>
    <property type="match status" value="1"/>
</dbReference>
<evidence type="ECO:0000313" key="9">
    <source>
        <dbReference type="EMBL" id="PAV70428.1"/>
    </source>
</evidence>
<gene>
    <name evidence="9" type="ORF">WR25_18941</name>
</gene>
<evidence type="ECO:0000256" key="5">
    <source>
        <dbReference type="ARBA" id="ARBA00022840"/>
    </source>
</evidence>
<evidence type="ECO:0000256" key="2">
    <source>
        <dbReference type="ARBA" id="ARBA00022679"/>
    </source>
</evidence>
<dbReference type="GO" id="GO:0004674">
    <property type="term" value="F:protein serine/threonine kinase activity"/>
    <property type="evidence" value="ECO:0007669"/>
    <property type="project" value="UniProtKB-KW"/>
</dbReference>
<dbReference type="InterPro" id="IPR050117">
    <property type="entry name" value="MAPK"/>
</dbReference>
<evidence type="ECO:0000256" key="6">
    <source>
        <dbReference type="PROSITE-ProRule" id="PRU10141"/>
    </source>
</evidence>
<keyword evidence="5 6" id="KW-0067">ATP-binding</keyword>
<dbReference type="FunFam" id="3.30.200.20:FF:000553">
    <property type="entry name" value="Mitogen-activated protein kinase"/>
    <property type="match status" value="1"/>
</dbReference>
<dbReference type="InterPro" id="IPR017441">
    <property type="entry name" value="Protein_kinase_ATP_BS"/>
</dbReference>
<dbReference type="GO" id="GO:0005524">
    <property type="term" value="F:ATP binding"/>
    <property type="evidence" value="ECO:0007669"/>
    <property type="project" value="UniProtKB-UniRule"/>
</dbReference>
<dbReference type="AlphaFoldDB" id="A0A2A2K920"/>
<keyword evidence="1 7" id="KW-0723">Serine/threonine-protein kinase</keyword>
<keyword evidence="10" id="KW-1185">Reference proteome</keyword>
<dbReference type="PANTHER" id="PTHR24055">
    <property type="entry name" value="MITOGEN-ACTIVATED PROTEIN KINASE"/>
    <property type="match status" value="1"/>
</dbReference>
<accession>A0A2A2K920</accession>
<evidence type="ECO:0000256" key="7">
    <source>
        <dbReference type="RuleBase" id="RU000304"/>
    </source>
</evidence>
<keyword evidence="3 6" id="KW-0547">Nucleotide-binding</keyword>
<comment type="similarity">
    <text evidence="7">Belongs to the protein kinase superfamily.</text>
</comment>
<name>A0A2A2K920_9BILA</name>
<feature type="binding site" evidence="6">
    <location>
        <position position="106"/>
    </location>
    <ligand>
        <name>ATP</name>
        <dbReference type="ChEBI" id="CHEBI:30616"/>
    </ligand>
</feature>
<dbReference type="InterPro" id="IPR011009">
    <property type="entry name" value="Kinase-like_dom_sf"/>
</dbReference>
<dbReference type="FunFam" id="1.10.510.10:FF:000624">
    <property type="entry name" value="Mitogen-activated protein kinase"/>
    <property type="match status" value="1"/>
</dbReference>
<dbReference type="STRING" id="2018661.A0A2A2K920"/>
<dbReference type="Gene3D" id="3.30.200.20">
    <property type="entry name" value="Phosphorylase Kinase, domain 1"/>
    <property type="match status" value="1"/>
</dbReference>
<dbReference type="OrthoDB" id="192887at2759"/>
<protein>
    <recommendedName>
        <fullName evidence="8">Protein kinase domain-containing protein</fullName>
    </recommendedName>
</protein>
<sequence length="463" mass="52885">MSKGTSSVCIGWPPVQPMPAAADRLYRRPSQLRTPRFMLNKGKMPSKQLGFNRVLDGLKKRQLLLDFHFDKAAEVYEPIRNIGVGAFGIVCEAVETTSNNKVAIKKISHASATPTLARRTLREIRVLRYIKHENIVSLRDIFRTPGALGIDVYLVMDLMEGSLHQVIYNENQPLEDELIAYFLYQLLRGLKYIHSAGIAHRDLKPSNLLVNSDCRLRIADFGMAKLASKGHFDEAEEHCFYMTQHVSTLPYRAPELLFVMPEHGTAVDMWAVGCILAEMLLKRELFPGRNVSGQIKILLNSLGKPSDKLLNQIRCEKTRRLIEHFHDACRREWEHVLFVPDRVVSESCLDLMSQLVALDADDRIDIHQAINHPFITSFDFYVPLESSCPFKVKMDMADVEKLSHQGLTEALIQDVRSAESYTSGSNLLQRGPSWYQNAFKLDQDAAMRDIDFHRQRTPFRSIY</sequence>
<dbReference type="Pfam" id="PF00069">
    <property type="entry name" value="Pkinase"/>
    <property type="match status" value="1"/>
</dbReference>
<dbReference type="Proteomes" id="UP000218231">
    <property type="component" value="Unassembled WGS sequence"/>
</dbReference>
<comment type="caution">
    <text evidence="9">The sequence shown here is derived from an EMBL/GenBank/DDBJ whole genome shotgun (WGS) entry which is preliminary data.</text>
</comment>
<dbReference type="SUPFAM" id="SSF56112">
    <property type="entry name" value="Protein kinase-like (PK-like)"/>
    <property type="match status" value="1"/>
</dbReference>
<evidence type="ECO:0000259" key="8">
    <source>
        <dbReference type="PROSITE" id="PS50011"/>
    </source>
</evidence>
<dbReference type="SMART" id="SM00220">
    <property type="entry name" value="S_TKc"/>
    <property type="match status" value="1"/>
</dbReference>
<dbReference type="InterPro" id="IPR008271">
    <property type="entry name" value="Ser/Thr_kinase_AS"/>
</dbReference>
<evidence type="ECO:0000256" key="3">
    <source>
        <dbReference type="ARBA" id="ARBA00022741"/>
    </source>
</evidence>
<feature type="domain" description="Protein kinase" evidence="8">
    <location>
        <begin position="76"/>
        <end position="375"/>
    </location>
</feature>
<evidence type="ECO:0000256" key="1">
    <source>
        <dbReference type="ARBA" id="ARBA00022527"/>
    </source>
</evidence>
<keyword evidence="4" id="KW-0418">Kinase</keyword>
<evidence type="ECO:0000256" key="4">
    <source>
        <dbReference type="ARBA" id="ARBA00022777"/>
    </source>
</evidence>
<dbReference type="PROSITE" id="PS00107">
    <property type="entry name" value="PROTEIN_KINASE_ATP"/>
    <property type="match status" value="1"/>
</dbReference>
<evidence type="ECO:0000313" key="10">
    <source>
        <dbReference type="Proteomes" id="UP000218231"/>
    </source>
</evidence>
<dbReference type="PROSITE" id="PS50011">
    <property type="entry name" value="PROTEIN_KINASE_DOM"/>
    <property type="match status" value="1"/>
</dbReference>
<dbReference type="EMBL" id="LIAE01009279">
    <property type="protein sequence ID" value="PAV70428.1"/>
    <property type="molecule type" value="Genomic_DNA"/>
</dbReference>
<dbReference type="InterPro" id="IPR000719">
    <property type="entry name" value="Prot_kinase_dom"/>
</dbReference>
<proteinExistence type="inferred from homology"/>
<dbReference type="PROSITE" id="PS00108">
    <property type="entry name" value="PROTEIN_KINASE_ST"/>
    <property type="match status" value="1"/>
</dbReference>
<reference evidence="9 10" key="1">
    <citation type="journal article" date="2017" name="Curr. Biol.">
        <title>Genome architecture and evolution of a unichromosomal asexual nematode.</title>
        <authorList>
            <person name="Fradin H."/>
            <person name="Zegar C."/>
            <person name="Gutwein M."/>
            <person name="Lucas J."/>
            <person name="Kovtun M."/>
            <person name="Corcoran D."/>
            <person name="Baugh L.R."/>
            <person name="Kiontke K."/>
            <person name="Gunsalus K."/>
            <person name="Fitch D.H."/>
            <person name="Piano F."/>
        </authorList>
    </citation>
    <scope>NUCLEOTIDE SEQUENCE [LARGE SCALE GENOMIC DNA]</scope>
    <source>
        <strain evidence="9">PF1309</strain>
    </source>
</reference>